<feature type="signal peptide" evidence="1">
    <location>
        <begin position="1"/>
        <end position="17"/>
    </location>
</feature>
<organism evidence="2 3">
    <name type="scientific">Obba rivulosa</name>
    <dbReference type="NCBI Taxonomy" id="1052685"/>
    <lineage>
        <taxon>Eukaryota</taxon>
        <taxon>Fungi</taxon>
        <taxon>Dikarya</taxon>
        <taxon>Basidiomycota</taxon>
        <taxon>Agaricomycotina</taxon>
        <taxon>Agaricomycetes</taxon>
        <taxon>Polyporales</taxon>
        <taxon>Gelatoporiaceae</taxon>
        <taxon>Obba</taxon>
    </lineage>
</organism>
<evidence type="ECO:0000256" key="1">
    <source>
        <dbReference type="SAM" id="SignalP"/>
    </source>
</evidence>
<gene>
    <name evidence="2" type="ORF">OBBRIDRAFT_175023</name>
</gene>
<dbReference type="EMBL" id="KV722496">
    <property type="protein sequence ID" value="OCH87153.1"/>
    <property type="molecule type" value="Genomic_DNA"/>
</dbReference>
<keyword evidence="3" id="KW-1185">Reference proteome</keyword>
<evidence type="ECO:0008006" key="4">
    <source>
        <dbReference type="Google" id="ProtNLM"/>
    </source>
</evidence>
<keyword evidence="1" id="KW-0732">Signal</keyword>
<dbReference type="AlphaFoldDB" id="A0A8E2AM24"/>
<accession>A0A8E2AM24</accession>
<proteinExistence type="predicted"/>
<name>A0A8E2AM24_9APHY</name>
<dbReference type="Proteomes" id="UP000250043">
    <property type="component" value="Unassembled WGS sequence"/>
</dbReference>
<feature type="chain" id="PRO_5034400562" description="Secreted protein" evidence="1">
    <location>
        <begin position="18"/>
        <end position="100"/>
    </location>
</feature>
<sequence>MWTRIKIKQLFPSDAVALLLVCQCSLTSPSTRFDSTCIDRPLECMIPSCRGSQRSVICRWTSTSDLTRSFSSSRSLVVFLYLGGSDIGWRCVLYSKQYLT</sequence>
<evidence type="ECO:0000313" key="2">
    <source>
        <dbReference type="EMBL" id="OCH87153.1"/>
    </source>
</evidence>
<protein>
    <recommendedName>
        <fullName evidence="4">Secreted protein</fullName>
    </recommendedName>
</protein>
<evidence type="ECO:0000313" key="3">
    <source>
        <dbReference type="Proteomes" id="UP000250043"/>
    </source>
</evidence>
<reference evidence="2 3" key="1">
    <citation type="submission" date="2016-07" db="EMBL/GenBank/DDBJ databases">
        <title>Draft genome of the white-rot fungus Obba rivulosa 3A-2.</title>
        <authorList>
            <consortium name="DOE Joint Genome Institute"/>
            <person name="Miettinen O."/>
            <person name="Riley R."/>
            <person name="Acob R."/>
            <person name="Barry K."/>
            <person name="Cullen D."/>
            <person name="De Vries R."/>
            <person name="Hainaut M."/>
            <person name="Hatakka A."/>
            <person name="Henrissat B."/>
            <person name="Hilden K."/>
            <person name="Kuo R."/>
            <person name="Labutti K."/>
            <person name="Lipzen A."/>
            <person name="Makela M.R."/>
            <person name="Sandor L."/>
            <person name="Spatafora J.W."/>
            <person name="Grigoriev I.V."/>
            <person name="Hibbett D.S."/>
        </authorList>
    </citation>
    <scope>NUCLEOTIDE SEQUENCE [LARGE SCALE GENOMIC DNA]</scope>
    <source>
        <strain evidence="2 3">3A-2</strain>
    </source>
</reference>